<evidence type="ECO:0000313" key="3">
    <source>
        <dbReference type="EMBL" id="EWT02256.1"/>
    </source>
</evidence>
<dbReference type="EMBL" id="AWSA01000012">
    <property type="protein sequence ID" value="EWT02256.1"/>
    <property type="molecule type" value="Genomic_DNA"/>
</dbReference>
<feature type="region of interest" description="Disordered" evidence="1">
    <location>
        <begin position="144"/>
        <end position="165"/>
    </location>
</feature>
<evidence type="ECO:0000313" key="4">
    <source>
        <dbReference type="Proteomes" id="UP000019489"/>
    </source>
</evidence>
<organism evidence="3 4">
    <name type="scientific">Intrasporangium oryzae NRRL B-24470</name>
    <dbReference type="NCBI Taxonomy" id="1386089"/>
    <lineage>
        <taxon>Bacteria</taxon>
        <taxon>Bacillati</taxon>
        <taxon>Actinomycetota</taxon>
        <taxon>Actinomycetes</taxon>
        <taxon>Micrococcales</taxon>
        <taxon>Intrasporangiaceae</taxon>
        <taxon>Intrasporangium</taxon>
    </lineage>
</organism>
<gene>
    <name evidence="3" type="ORF">N865_06600</name>
</gene>
<evidence type="ECO:0000256" key="1">
    <source>
        <dbReference type="SAM" id="MobiDB-lite"/>
    </source>
</evidence>
<feature type="transmembrane region" description="Helical" evidence="2">
    <location>
        <begin position="12"/>
        <end position="30"/>
    </location>
</feature>
<dbReference type="AlphaFoldDB" id="W9G7T7"/>
<dbReference type="Proteomes" id="UP000019489">
    <property type="component" value="Unassembled WGS sequence"/>
</dbReference>
<keyword evidence="2" id="KW-0472">Membrane</keyword>
<sequence>MSRRDQTVRAPSAHRAIAAIANPVLGYFVARLLLRLTTLPATITYAVCLGVALVLAFRAWSARVELVADRLRVRNTIASTRVPVTSVRRVADSGRVEWLTPQRRKMRLPAESLHAPWWTFGIGSGHYAFNRETVRSWLRAAAPGRTTAEAPSETGTVPDADSVPD</sequence>
<keyword evidence="2" id="KW-1133">Transmembrane helix</keyword>
<dbReference type="RefSeq" id="WP_211244874.1">
    <property type="nucleotide sequence ID" value="NZ_AWSA01000012.1"/>
</dbReference>
<reference evidence="3 4" key="1">
    <citation type="submission" date="2013-08" db="EMBL/GenBank/DDBJ databases">
        <title>Intrasporangium oryzae NRRL B-24470.</title>
        <authorList>
            <person name="Liu H."/>
            <person name="Wang G."/>
        </authorList>
    </citation>
    <scope>NUCLEOTIDE SEQUENCE [LARGE SCALE GENOMIC DNA]</scope>
    <source>
        <strain evidence="3 4">NRRL B-24470</strain>
    </source>
</reference>
<evidence type="ECO:0008006" key="5">
    <source>
        <dbReference type="Google" id="ProtNLM"/>
    </source>
</evidence>
<proteinExistence type="predicted"/>
<name>W9G7T7_9MICO</name>
<keyword evidence="4" id="KW-1185">Reference proteome</keyword>
<feature type="transmembrane region" description="Helical" evidence="2">
    <location>
        <begin position="42"/>
        <end position="60"/>
    </location>
</feature>
<comment type="caution">
    <text evidence="3">The sequence shown here is derived from an EMBL/GenBank/DDBJ whole genome shotgun (WGS) entry which is preliminary data.</text>
</comment>
<dbReference type="STRING" id="1386089.N865_06600"/>
<accession>W9G7T7</accession>
<protein>
    <recommendedName>
        <fullName evidence="5">PH domain-containing protein</fullName>
    </recommendedName>
</protein>
<evidence type="ECO:0000256" key="2">
    <source>
        <dbReference type="SAM" id="Phobius"/>
    </source>
</evidence>
<keyword evidence="2" id="KW-0812">Transmembrane</keyword>